<keyword evidence="2" id="KW-1185">Reference proteome</keyword>
<comment type="caution">
    <text evidence="1">The sequence shown here is derived from an EMBL/GenBank/DDBJ whole genome shotgun (WGS) entry which is preliminary data.</text>
</comment>
<sequence length="78" mass="7851">MLPGAGGLCSFIAPLSPDRTEGLSVTININTKCTAQGKGTTGPSIRAAFGLYCTSPASSALAVASQMLVSTASGWKLF</sequence>
<name>A0A4Z2H4I7_9TELE</name>
<reference evidence="1 2" key="1">
    <citation type="submission" date="2019-03" db="EMBL/GenBank/DDBJ databases">
        <title>First draft genome of Liparis tanakae, snailfish: a comprehensive survey of snailfish specific genes.</title>
        <authorList>
            <person name="Kim W."/>
            <person name="Song I."/>
            <person name="Jeong J.-H."/>
            <person name="Kim D."/>
            <person name="Kim S."/>
            <person name="Ryu S."/>
            <person name="Song J.Y."/>
            <person name="Lee S.K."/>
        </authorList>
    </citation>
    <scope>NUCLEOTIDE SEQUENCE [LARGE SCALE GENOMIC DNA]</scope>
    <source>
        <tissue evidence="1">Muscle</tissue>
    </source>
</reference>
<evidence type="ECO:0000313" key="1">
    <source>
        <dbReference type="EMBL" id="TNN60003.1"/>
    </source>
</evidence>
<dbReference type="EMBL" id="SRLO01000342">
    <property type="protein sequence ID" value="TNN60003.1"/>
    <property type="molecule type" value="Genomic_DNA"/>
</dbReference>
<proteinExistence type="predicted"/>
<gene>
    <name evidence="1" type="ORF">EYF80_029761</name>
</gene>
<protein>
    <submittedName>
        <fullName evidence="1">Uncharacterized protein</fullName>
    </submittedName>
</protein>
<evidence type="ECO:0000313" key="2">
    <source>
        <dbReference type="Proteomes" id="UP000314294"/>
    </source>
</evidence>
<organism evidence="1 2">
    <name type="scientific">Liparis tanakae</name>
    <name type="common">Tanaka's snailfish</name>
    <dbReference type="NCBI Taxonomy" id="230148"/>
    <lineage>
        <taxon>Eukaryota</taxon>
        <taxon>Metazoa</taxon>
        <taxon>Chordata</taxon>
        <taxon>Craniata</taxon>
        <taxon>Vertebrata</taxon>
        <taxon>Euteleostomi</taxon>
        <taxon>Actinopterygii</taxon>
        <taxon>Neopterygii</taxon>
        <taxon>Teleostei</taxon>
        <taxon>Neoteleostei</taxon>
        <taxon>Acanthomorphata</taxon>
        <taxon>Eupercaria</taxon>
        <taxon>Perciformes</taxon>
        <taxon>Cottioidei</taxon>
        <taxon>Cottales</taxon>
        <taxon>Liparidae</taxon>
        <taxon>Liparis</taxon>
    </lineage>
</organism>
<dbReference type="Proteomes" id="UP000314294">
    <property type="component" value="Unassembled WGS sequence"/>
</dbReference>
<accession>A0A4Z2H4I7</accession>
<dbReference type="AlphaFoldDB" id="A0A4Z2H4I7"/>